<dbReference type="Gene3D" id="1.25.10.10">
    <property type="entry name" value="Leucine-rich Repeat Variant"/>
    <property type="match status" value="2"/>
</dbReference>
<reference evidence="1" key="1">
    <citation type="journal article" date="2014" name="Front. Microbiol.">
        <title>High frequency of phylogenetically diverse reductive dehalogenase-homologous genes in deep subseafloor sedimentary metagenomes.</title>
        <authorList>
            <person name="Kawai M."/>
            <person name="Futagami T."/>
            <person name="Toyoda A."/>
            <person name="Takaki Y."/>
            <person name="Nishi S."/>
            <person name="Hori S."/>
            <person name="Arai W."/>
            <person name="Tsubouchi T."/>
            <person name="Morono Y."/>
            <person name="Uchiyama I."/>
            <person name="Ito T."/>
            <person name="Fujiyama A."/>
            <person name="Inagaki F."/>
            <person name="Takami H."/>
        </authorList>
    </citation>
    <scope>NUCLEOTIDE SEQUENCE</scope>
    <source>
        <strain evidence="1">Expedition CK06-06</strain>
    </source>
</reference>
<feature type="non-terminal residue" evidence="1">
    <location>
        <position position="1"/>
    </location>
</feature>
<evidence type="ECO:0000313" key="1">
    <source>
        <dbReference type="EMBL" id="GAH48895.1"/>
    </source>
</evidence>
<evidence type="ECO:0008006" key="2">
    <source>
        <dbReference type="Google" id="ProtNLM"/>
    </source>
</evidence>
<dbReference type="InterPro" id="IPR016024">
    <property type="entry name" value="ARM-type_fold"/>
</dbReference>
<name>X1GVK3_9ZZZZ</name>
<dbReference type="SMART" id="SM00567">
    <property type="entry name" value="EZ_HEAT"/>
    <property type="match status" value="3"/>
</dbReference>
<organism evidence="1">
    <name type="scientific">marine sediment metagenome</name>
    <dbReference type="NCBI Taxonomy" id="412755"/>
    <lineage>
        <taxon>unclassified sequences</taxon>
        <taxon>metagenomes</taxon>
        <taxon>ecological metagenomes</taxon>
    </lineage>
</organism>
<proteinExistence type="predicted"/>
<sequence length="201" mass="22542">DKAISKIEKMLFSSEWYIRRNGVFILGEMKASSAVDAIGKLIDDDEEQVQLAVIASFRKIGGDKVKDYIKTAMDSKYRQVAIKAMRSLEKDDVKEKLSDVVMWLKSRKGVPNKEEEKYRRDIIGLIGKFGDDSVIDELVVLLNEKAIFKGSLLQPTKVSALNALVMIGSEKAIGALRDATNHKNQFVAGSAQNIMRRYEAK</sequence>
<dbReference type="SUPFAM" id="SSF48371">
    <property type="entry name" value="ARM repeat"/>
    <property type="match status" value="1"/>
</dbReference>
<dbReference type="EMBL" id="BARU01019088">
    <property type="protein sequence ID" value="GAH48895.1"/>
    <property type="molecule type" value="Genomic_DNA"/>
</dbReference>
<accession>X1GVK3</accession>
<gene>
    <name evidence="1" type="ORF">S03H2_31479</name>
</gene>
<dbReference type="InterPro" id="IPR004155">
    <property type="entry name" value="PBS_lyase_HEAT"/>
</dbReference>
<dbReference type="Pfam" id="PF13646">
    <property type="entry name" value="HEAT_2"/>
    <property type="match status" value="1"/>
</dbReference>
<dbReference type="AlphaFoldDB" id="X1GVK3"/>
<protein>
    <recommendedName>
        <fullName evidence="2">HEAT repeat domain-containing protein</fullName>
    </recommendedName>
</protein>
<dbReference type="InterPro" id="IPR011989">
    <property type="entry name" value="ARM-like"/>
</dbReference>
<comment type="caution">
    <text evidence="1">The sequence shown here is derived from an EMBL/GenBank/DDBJ whole genome shotgun (WGS) entry which is preliminary data.</text>
</comment>